<protein>
    <recommendedName>
        <fullName evidence="8">Amino acid permease/ SLC12A domain-containing protein</fullName>
    </recommendedName>
</protein>
<feature type="transmembrane region" description="Helical" evidence="7">
    <location>
        <begin position="401"/>
        <end position="422"/>
    </location>
</feature>
<dbReference type="Gene3D" id="1.20.1740.10">
    <property type="entry name" value="Amino acid/polyamine transporter I"/>
    <property type="match status" value="1"/>
</dbReference>
<feature type="transmembrane region" description="Helical" evidence="7">
    <location>
        <begin position="286"/>
        <end position="304"/>
    </location>
</feature>
<dbReference type="Pfam" id="PF00324">
    <property type="entry name" value="AA_permease"/>
    <property type="match status" value="1"/>
</dbReference>
<evidence type="ECO:0000313" key="9">
    <source>
        <dbReference type="EMBL" id="KAF7999672.1"/>
    </source>
</evidence>
<keyword evidence="5 7" id="KW-0472">Membrane</keyword>
<evidence type="ECO:0000256" key="5">
    <source>
        <dbReference type="ARBA" id="ARBA00023136"/>
    </source>
</evidence>
<dbReference type="EMBL" id="JACBPP010000008">
    <property type="protein sequence ID" value="KAF7999672.1"/>
    <property type="molecule type" value="Genomic_DNA"/>
</dbReference>
<feature type="transmembrane region" description="Helical" evidence="7">
    <location>
        <begin position="316"/>
        <end position="344"/>
    </location>
</feature>
<feature type="transmembrane region" description="Helical" evidence="7">
    <location>
        <begin position="680"/>
        <end position="703"/>
    </location>
</feature>
<feature type="compositionally biased region" description="Polar residues" evidence="6">
    <location>
        <begin position="69"/>
        <end position="88"/>
    </location>
</feature>
<comment type="subcellular location">
    <subcellularLocation>
        <location evidence="1">Membrane</location>
        <topology evidence="1">Multi-pass membrane protein</topology>
    </subcellularLocation>
</comment>
<keyword evidence="10" id="KW-1185">Reference proteome</keyword>
<feature type="transmembrane region" description="Helical" evidence="7">
    <location>
        <begin position="364"/>
        <end position="389"/>
    </location>
</feature>
<feature type="transmembrane region" description="Helical" evidence="7">
    <location>
        <begin position="428"/>
        <end position="448"/>
    </location>
</feature>
<keyword evidence="3 7" id="KW-0812">Transmembrane</keyword>
<accession>A0A8H7GMH4</accession>
<feature type="transmembrane region" description="Helical" evidence="7">
    <location>
        <begin position="637"/>
        <end position="659"/>
    </location>
</feature>
<feature type="domain" description="Amino acid permease/ SLC12A" evidence="8">
    <location>
        <begin position="286"/>
        <end position="815"/>
    </location>
</feature>
<dbReference type="PANTHER" id="PTHR43341:SF46">
    <property type="entry name" value="SPS-SENSOR COMPONENT SSY1"/>
    <property type="match status" value="1"/>
</dbReference>
<dbReference type="GO" id="GO:0016020">
    <property type="term" value="C:membrane"/>
    <property type="evidence" value="ECO:0007669"/>
    <property type="project" value="UniProtKB-SubCell"/>
</dbReference>
<dbReference type="InterPro" id="IPR050524">
    <property type="entry name" value="APC_YAT"/>
</dbReference>
<gene>
    <name evidence="9" type="ORF">HF325_005521</name>
</gene>
<dbReference type="AlphaFoldDB" id="A0A8H7GMH4"/>
<proteinExistence type="inferred from homology"/>
<reference evidence="9" key="1">
    <citation type="submission" date="2020-10" db="EMBL/GenBank/DDBJ databases">
        <title>The Whole-Genome Sequence of Metschnikowia persimmonesis, a Novel Endophytic Yeast Species Isolated from Medicinal Plant Diospyros kaki Thumb.</title>
        <authorList>
            <person name="Rahmat E."/>
            <person name="Kang Y."/>
        </authorList>
    </citation>
    <scope>NUCLEOTIDE SEQUENCE</scope>
    <source>
        <strain evidence="9">KIOM G15050</strain>
    </source>
</reference>
<organism evidence="9 10">
    <name type="scientific">Metschnikowia pulcherrima</name>
    <dbReference type="NCBI Taxonomy" id="27326"/>
    <lineage>
        <taxon>Eukaryota</taxon>
        <taxon>Fungi</taxon>
        <taxon>Dikarya</taxon>
        <taxon>Ascomycota</taxon>
        <taxon>Saccharomycotina</taxon>
        <taxon>Pichiomycetes</taxon>
        <taxon>Metschnikowiaceae</taxon>
        <taxon>Metschnikowia</taxon>
    </lineage>
</organism>
<evidence type="ECO:0000256" key="2">
    <source>
        <dbReference type="ARBA" id="ARBA00006983"/>
    </source>
</evidence>
<dbReference type="InterPro" id="IPR004841">
    <property type="entry name" value="AA-permease/SLC12A_dom"/>
</dbReference>
<feature type="region of interest" description="Disordered" evidence="6">
    <location>
        <begin position="253"/>
        <end position="274"/>
    </location>
</feature>
<comment type="caution">
    <text evidence="9">The sequence shown here is derived from an EMBL/GenBank/DDBJ whole genome shotgun (WGS) entry which is preliminary data.</text>
</comment>
<evidence type="ECO:0000313" key="10">
    <source>
        <dbReference type="Proteomes" id="UP000649328"/>
    </source>
</evidence>
<feature type="compositionally biased region" description="Low complexity" evidence="6">
    <location>
        <begin position="259"/>
        <end position="270"/>
    </location>
</feature>
<evidence type="ECO:0000256" key="7">
    <source>
        <dbReference type="SAM" id="Phobius"/>
    </source>
</evidence>
<sequence length="857" mass="94255">MADNDLDTTSLSSLSRNEAPLFPVIRGESFASGHDSEKGSSFLDLGSHPLFANWTKTKAHVVDSGPGSSGLSRVNTGQKSSSPNSTGHISSLYVKNVARHENAGTDVSELRRSISSTETELGENVSLDSRIIRAIGSKLAVGGNDEILDSKGKYKYVDMYKDVSKKLQSEEKDTQLVFNVSHLDEFHQFVTLSEINQKIQDKLAQHQLSGELNVLPVLDANDFHKLYNPESVPEIVETKRRINTFPWIKRKNQAKQDVASGSSGASSSSSEPHQRTYLHRKLEVRHLQMISMGGTLGVGLYLNVGKAFTIAGGLGTVLAMLLVGLVVLATVISFCEMVTFVSVVDGVSGLSSRFVDESFGFATGWLYFFSFSFGLAGEVVALVIILSYFPSTEILTNAGSTAGFVTLFLVICIVSNILSVRVFGEIEYFTSLLKVIITFLGIVVMIVVNRGGIGDKGVLGFKYWQYLKSDFEHNLIFGPFRPTFNLFSDGTDPESEGIGGNTGRFLSLLVAIVVAAYAYSGTEIVCIAACEAKDPRKALPSATNRVFWRILLFYCLSSFVVSLNIYAGDPRLLRFYSGTTGIEPDQFDNNYAINYVGGAHCGNRDLIIAGVGNGSQSPWIVAFQSAGSCSWSSVVNAFLFFFALSCGNSHLYVSSRTIYSLALQRKAPGFLRKCNRYGTPYYAVLVAVAPGLLAYTCVSLRATTVFQNLTSLISSSGVFVWFAMCLSFVRFYYGLKRRPDIIGRNDKAYPYKSFLQPYSAIFGLFGSAVILLAMGYVVFLNGCWDTWFFFASYGTLMIFAILYVGHWIVKGTRISSLEALDFDSGRREKDIYIWDGGREYNLRKAKDLAHKVLDWMA</sequence>
<dbReference type="GO" id="GO:0015171">
    <property type="term" value="F:amino acid transmembrane transporter activity"/>
    <property type="evidence" value="ECO:0007669"/>
    <property type="project" value="TreeGrafter"/>
</dbReference>
<evidence type="ECO:0000256" key="4">
    <source>
        <dbReference type="ARBA" id="ARBA00022989"/>
    </source>
</evidence>
<evidence type="ECO:0000256" key="6">
    <source>
        <dbReference type="SAM" id="MobiDB-lite"/>
    </source>
</evidence>
<evidence type="ECO:0000256" key="3">
    <source>
        <dbReference type="ARBA" id="ARBA00022692"/>
    </source>
</evidence>
<keyword evidence="4 7" id="KW-1133">Transmembrane helix</keyword>
<evidence type="ECO:0000256" key="1">
    <source>
        <dbReference type="ARBA" id="ARBA00004141"/>
    </source>
</evidence>
<feature type="transmembrane region" description="Helical" evidence="7">
    <location>
        <begin position="786"/>
        <end position="809"/>
    </location>
</feature>
<feature type="transmembrane region" description="Helical" evidence="7">
    <location>
        <begin position="709"/>
        <end position="733"/>
    </location>
</feature>
<dbReference type="Proteomes" id="UP000649328">
    <property type="component" value="Unassembled WGS sequence"/>
</dbReference>
<comment type="similarity">
    <text evidence="2">Belongs to the amino acid-polyamine-organocation (APC) superfamily. YAT (TC 2.A.3.10) family.</text>
</comment>
<name>A0A8H7GMH4_9ASCO</name>
<dbReference type="OrthoDB" id="3900342at2759"/>
<feature type="region of interest" description="Disordered" evidence="6">
    <location>
        <begin position="62"/>
        <end position="88"/>
    </location>
</feature>
<dbReference type="PANTHER" id="PTHR43341">
    <property type="entry name" value="AMINO ACID PERMEASE"/>
    <property type="match status" value="1"/>
</dbReference>
<feature type="transmembrane region" description="Helical" evidence="7">
    <location>
        <begin position="754"/>
        <end position="780"/>
    </location>
</feature>
<feature type="transmembrane region" description="Helical" evidence="7">
    <location>
        <begin position="546"/>
        <end position="567"/>
    </location>
</feature>
<evidence type="ECO:0000259" key="8">
    <source>
        <dbReference type="Pfam" id="PF00324"/>
    </source>
</evidence>